<dbReference type="InterPro" id="IPR018485">
    <property type="entry name" value="FGGY_C"/>
</dbReference>
<dbReference type="Pfam" id="PF00370">
    <property type="entry name" value="FGGY_N"/>
    <property type="match status" value="1"/>
</dbReference>
<evidence type="ECO:0000313" key="8">
    <source>
        <dbReference type="Proteomes" id="UP000231358"/>
    </source>
</evidence>
<dbReference type="GO" id="GO:0019150">
    <property type="term" value="F:D-ribulokinase activity"/>
    <property type="evidence" value="ECO:0007669"/>
    <property type="project" value="TreeGrafter"/>
</dbReference>
<dbReference type="GO" id="GO:0005737">
    <property type="term" value="C:cytoplasm"/>
    <property type="evidence" value="ECO:0007669"/>
    <property type="project" value="UniProtKB-SubCell"/>
</dbReference>
<dbReference type="Proteomes" id="UP000231358">
    <property type="component" value="Unassembled WGS sequence"/>
</dbReference>
<dbReference type="Gene3D" id="3.30.420.40">
    <property type="match status" value="3"/>
</dbReference>
<proteinExistence type="inferred from homology"/>
<dbReference type="SUPFAM" id="SSF53067">
    <property type="entry name" value="Actin-like ATPase domain"/>
    <property type="match status" value="2"/>
</dbReference>
<dbReference type="NCBIfam" id="TIGR01315">
    <property type="entry name" value="5C_CHO_kinase"/>
    <property type="match status" value="1"/>
</dbReference>
<sequence length="500" mass="54351">MQLQHSYYIGVDVGTGSARACVIDHTGEIVGLASEDIALWHYGQVYYVSSTQLPFICLAVRRALAENKIDPSHVRGIGFDATCSLAAFSTDTDEPVSVTGPEFNNDRNVILWLDHRAGSETDKINATGHKVLSYVGGKMSIEMEIPKILWLKNNMPPETFAKYKFYDLADALTHIATGSETRSLCSLVCKQGYLPNDPESSVPGGWAEDFFETIGLGEFKENTFSTIGGKHGLNGQHLHAGELAGYLSEKAAKELGLPVGIPIGSGVIDAYAGWIGTVGAKVDLPNNPSDKRQELFTRLAAVAGTSTCHLVMSPNPVFVPGVWGPYRDVLLPDCWMAEGGQSATGQLLKHVIETHPALAVLYYSTLEFIALQTRQIIESMNRSGHHITSIFMSGSQCQNDILVNLIASACDMTVVVPFYVNAAVCHGAAMLGAKAATADAKGNTADLQEIMEKMSKPGKCFFPTEDQREQSLLQAKYHVFLDQCQKQREYRALVDQALAK</sequence>
<dbReference type="EMBL" id="NEXV01000382">
    <property type="protein sequence ID" value="PIG84413.1"/>
    <property type="molecule type" value="Genomic_DNA"/>
</dbReference>
<comment type="similarity">
    <text evidence="2">Belongs to the FGGY kinase family.</text>
</comment>
<comment type="subcellular location">
    <subcellularLocation>
        <location evidence="1">Cytoplasm</location>
    </subcellularLocation>
</comment>
<dbReference type="InterPro" id="IPR000577">
    <property type="entry name" value="Carb_kinase_FGGY"/>
</dbReference>
<reference evidence="7 8" key="1">
    <citation type="submission" date="2017-05" db="EMBL/GenBank/DDBJ databases">
        <title>Genome sequence for an aflatoxigenic pathogen of Argentinian peanut, Aspergillus arachidicola.</title>
        <authorList>
            <person name="Moore G."/>
            <person name="Beltz S.B."/>
            <person name="Mack B.M."/>
        </authorList>
    </citation>
    <scope>NUCLEOTIDE SEQUENCE [LARGE SCALE GENOMIC DNA]</scope>
    <source>
        <strain evidence="7 8">CBS 117610</strain>
    </source>
</reference>
<keyword evidence="4 7" id="KW-0418">Kinase</keyword>
<evidence type="ECO:0000259" key="6">
    <source>
        <dbReference type="Pfam" id="PF02782"/>
    </source>
</evidence>
<accession>A0A2G7FV27</accession>
<dbReference type="PANTHER" id="PTHR43435:SF4">
    <property type="entry name" value="FGGY CARBOHYDRATE KINASE DOMAIN-CONTAINING PROTEIN"/>
    <property type="match status" value="1"/>
</dbReference>
<name>A0A2G7FV27_9EURO</name>
<dbReference type="PIRSF" id="PIRSF000538">
    <property type="entry name" value="GlpK"/>
    <property type="match status" value="1"/>
</dbReference>
<evidence type="ECO:0000259" key="5">
    <source>
        <dbReference type="Pfam" id="PF00370"/>
    </source>
</evidence>
<evidence type="ECO:0000313" key="7">
    <source>
        <dbReference type="EMBL" id="PIG84413.1"/>
    </source>
</evidence>
<dbReference type="InterPro" id="IPR006003">
    <property type="entry name" value="FGGY_RbtK-like"/>
</dbReference>
<keyword evidence="3" id="KW-0808">Transferase</keyword>
<gene>
    <name evidence="7" type="ORF">AARAC_002337</name>
</gene>
<dbReference type="InterPro" id="IPR043129">
    <property type="entry name" value="ATPase_NBD"/>
</dbReference>
<dbReference type="AlphaFoldDB" id="A0A2G7FV27"/>
<organism evidence="7 8">
    <name type="scientific">Aspergillus arachidicola</name>
    <dbReference type="NCBI Taxonomy" id="656916"/>
    <lineage>
        <taxon>Eukaryota</taxon>
        <taxon>Fungi</taxon>
        <taxon>Dikarya</taxon>
        <taxon>Ascomycota</taxon>
        <taxon>Pezizomycotina</taxon>
        <taxon>Eurotiomycetes</taxon>
        <taxon>Eurotiomycetidae</taxon>
        <taxon>Eurotiales</taxon>
        <taxon>Aspergillaceae</taxon>
        <taxon>Aspergillus</taxon>
        <taxon>Aspergillus subgen. Circumdati</taxon>
    </lineage>
</organism>
<dbReference type="STRING" id="656916.A0A2G7FV27"/>
<keyword evidence="8" id="KW-1185">Reference proteome</keyword>
<dbReference type="GO" id="GO:0019321">
    <property type="term" value="P:pentose metabolic process"/>
    <property type="evidence" value="ECO:0007669"/>
    <property type="project" value="TreeGrafter"/>
</dbReference>
<protein>
    <submittedName>
        <fullName evidence="7">Xylulose kinase</fullName>
    </submittedName>
</protein>
<feature type="domain" description="Carbohydrate kinase FGGY C-terminal" evidence="6">
    <location>
        <begin position="299"/>
        <end position="357"/>
    </location>
</feature>
<evidence type="ECO:0000256" key="4">
    <source>
        <dbReference type="ARBA" id="ARBA00022777"/>
    </source>
</evidence>
<dbReference type="InterPro" id="IPR018484">
    <property type="entry name" value="FGGY_N"/>
</dbReference>
<feature type="domain" description="Carbohydrate kinase FGGY C-terminal" evidence="6">
    <location>
        <begin position="358"/>
        <end position="436"/>
    </location>
</feature>
<evidence type="ECO:0000256" key="2">
    <source>
        <dbReference type="ARBA" id="ARBA00009156"/>
    </source>
</evidence>
<feature type="domain" description="Carbohydrate kinase FGGY N-terminal" evidence="5">
    <location>
        <begin position="7"/>
        <end position="170"/>
    </location>
</feature>
<comment type="caution">
    <text evidence="7">The sequence shown here is derived from an EMBL/GenBank/DDBJ whole genome shotgun (WGS) entry which is preliminary data.</text>
</comment>
<dbReference type="CDD" id="cd07782">
    <property type="entry name" value="ASKHA_NBD_FGGY_D-RBK"/>
    <property type="match status" value="1"/>
</dbReference>
<dbReference type="PANTHER" id="PTHR43435">
    <property type="entry name" value="RIBULOKINASE"/>
    <property type="match status" value="1"/>
</dbReference>
<dbReference type="Pfam" id="PF02782">
    <property type="entry name" value="FGGY_C"/>
    <property type="match status" value="2"/>
</dbReference>
<evidence type="ECO:0000256" key="1">
    <source>
        <dbReference type="ARBA" id="ARBA00004496"/>
    </source>
</evidence>
<evidence type="ECO:0000256" key="3">
    <source>
        <dbReference type="ARBA" id="ARBA00022679"/>
    </source>
</evidence>